<reference evidence="2 3" key="1">
    <citation type="submission" date="2019-03" db="EMBL/GenBank/DDBJ databases">
        <title>Genomic Encyclopedia of Archaeal and Bacterial Type Strains, Phase II (KMG-II): from individual species to whole genera.</title>
        <authorList>
            <person name="Goeker M."/>
        </authorList>
    </citation>
    <scope>NUCLEOTIDE SEQUENCE [LARGE SCALE GENOMIC DNA]</scope>
    <source>
        <strain evidence="2 3">DSM 26433</strain>
    </source>
</reference>
<sequence>MRERRKPAAASPVSQIGALRQTILSQARCVPPPSTCPSVKEFKAGSATEGRDRPQEANVRWTGGIPFVK</sequence>
<comment type="caution">
    <text evidence="2">The sequence shown here is derived from an EMBL/GenBank/DDBJ whole genome shotgun (WGS) entry which is preliminary data.</text>
</comment>
<evidence type="ECO:0000256" key="1">
    <source>
        <dbReference type="SAM" id="MobiDB-lite"/>
    </source>
</evidence>
<evidence type="ECO:0000313" key="3">
    <source>
        <dbReference type="Proteomes" id="UP000295673"/>
    </source>
</evidence>
<protein>
    <submittedName>
        <fullName evidence="2">Uncharacterized protein</fullName>
    </submittedName>
</protein>
<dbReference type="AlphaFoldDB" id="A0A4R1N8E4"/>
<dbReference type="Proteomes" id="UP000295673">
    <property type="component" value="Unassembled WGS sequence"/>
</dbReference>
<evidence type="ECO:0000313" key="2">
    <source>
        <dbReference type="EMBL" id="TCL01374.1"/>
    </source>
</evidence>
<gene>
    <name evidence="2" type="ORF">BXY66_2689</name>
</gene>
<proteinExistence type="predicted"/>
<accession>A0A4R1N8E4</accession>
<name>A0A4R1N8E4_9RHOB</name>
<feature type="region of interest" description="Disordered" evidence="1">
    <location>
        <begin position="43"/>
        <end position="69"/>
    </location>
</feature>
<keyword evidence="3" id="KW-1185">Reference proteome</keyword>
<organism evidence="2 3">
    <name type="scientific">Shimia isoporae</name>
    <dbReference type="NCBI Taxonomy" id="647720"/>
    <lineage>
        <taxon>Bacteria</taxon>
        <taxon>Pseudomonadati</taxon>
        <taxon>Pseudomonadota</taxon>
        <taxon>Alphaproteobacteria</taxon>
        <taxon>Rhodobacterales</taxon>
        <taxon>Roseobacteraceae</taxon>
    </lineage>
</organism>
<dbReference type="EMBL" id="SMGR01000002">
    <property type="protein sequence ID" value="TCL01374.1"/>
    <property type="molecule type" value="Genomic_DNA"/>
</dbReference>